<keyword evidence="3" id="KW-0804">Transcription</keyword>
<accession>A0A562TFB5</accession>
<dbReference type="GO" id="GO:0005829">
    <property type="term" value="C:cytosol"/>
    <property type="evidence" value="ECO:0007669"/>
    <property type="project" value="TreeGrafter"/>
</dbReference>
<reference evidence="6 7" key="1">
    <citation type="journal article" date="2013" name="Stand. Genomic Sci.">
        <title>Genomic Encyclopedia of Type Strains, Phase I: The one thousand microbial genomes (KMG-I) project.</title>
        <authorList>
            <person name="Kyrpides N.C."/>
            <person name="Woyke T."/>
            <person name="Eisen J.A."/>
            <person name="Garrity G."/>
            <person name="Lilburn T.G."/>
            <person name="Beck B.J."/>
            <person name="Whitman W.B."/>
            <person name="Hugenholtz P."/>
            <person name="Klenk H.P."/>
        </authorList>
    </citation>
    <scope>NUCLEOTIDE SEQUENCE [LARGE SCALE GENOMIC DNA]</scope>
    <source>
        <strain evidence="6 7">DSM 13484</strain>
    </source>
</reference>
<dbReference type="CDD" id="cd00038">
    <property type="entry name" value="CAP_ED"/>
    <property type="match status" value="1"/>
</dbReference>
<dbReference type="Pfam" id="PF00027">
    <property type="entry name" value="cNMP_binding"/>
    <property type="match status" value="1"/>
</dbReference>
<proteinExistence type="predicted"/>
<comment type="caution">
    <text evidence="6">The sequence shown here is derived from an EMBL/GenBank/DDBJ whole genome shotgun (WGS) entry which is preliminary data.</text>
</comment>
<dbReference type="InterPro" id="IPR018490">
    <property type="entry name" value="cNMP-bd_dom_sf"/>
</dbReference>
<sequence>MVNALQISNFAVLPMGTPVQQITCQHCKARFSAIFCKAEGENLAALDTARVCSVYKKGQIIFQEGAHSFGIYCVNSGKVKLSHSGDDGREQIIRLVKAGDIMGYKALLSGERYTATAIALEDAQVCFIPKDLFLGVLQKDAALSFEMMRILSSELRKAELKITHLAQKPVRERLAETLLFIHETYGLESDGQTLNVRLSREEIANLVGTATESAIRLLSEFRKEGMIELEGKKIRLLNMDSIIKTANLQD</sequence>
<keyword evidence="1" id="KW-0805">Transcription regulation</keyword>
<evidence type="ECO:0000256" key="2">
    <source>
        <dbReference type="ARBA" id="ARBA00023125"/>
    </source>
</evidence>
<evidence type="ECO:0000259" key="5">
    <source>
        <dbReference type="PROSITE" id="PS51063"/>
    </source>
</evidence>
<dbReference type="InterPro" id="IPR014710">
    <property type="entry name" value="RmlC-like_jellyroll"/>
</dbReference>
<dbReference type="CDD" id="cd00092">
    <property type="entry name" value="HTH_CRP"/>
    <property type="match status" value="1"/>
</dbReference>
<dbReference type="Proteomes" id="UP000316778">
    <property type="component" value="Unassembled WGS sequence"/>
</dbReference>
<dbReference type="SMART" id="SM00419">
    <property type="entry name" value="HTH_CRP"/>
    <property type="match status" value="1"/>
</dbReference>
<dbReference type="InterPro" id="IPR036390">
    <property type="entry name" value="WH_DNA-bd_sf"/>
</dbReference>
<dbReference type="GO" id="GO:0003677">
    <property type="term" value="F:DNA binding"/>
    <property type="evidence" value="ECO:0007669"/>
    <property type="project" value="UniProtKB-KW"/>
</dbReference>
<dbReference type="Gene3D" id="2.60.120.10">
    <property type="entry name" value="Jelly Rolls"/>
    <property type="match status" value="1"/>
</dbReference>
<dbReference type="InterPro" id="IPR012318">
    <property type="entry name" value="HTH_CRP"/>
</dbReference>
<dbReference type="AlphaFoldDB" id="A0A562TFB5"/>
<gene>
    <name evidence="6" type="ORF">LX66_1046</name>
</gene>
<keyword evidence="2" id="KW-0238">DNA-binding</keyword>
<dbReference type="PROSITE" id="PS51063">
    <property type="entry name" value="HTH_CRP_2"/>
    <property type="match status" value="1"/>
</dbReference>
<evidence type="ECO:0000313" key="6">
    <source>
        <dbReference type="EMBL" id="TWI91670.1"/>
    </source>
</evidence>
<dbReference type="PRINTS" id="PR00034">
    <property type="entry name" value="HTHCRP"/>
</dbReference>
<keyword evidence="7" id="KW-1185">Reference proteome</keyword>
<dbReference type="Gene3D" id="1.10.10.10">
    <property type="entry name" value="Winged helix-like DNA-binding domain superfamily/Winged helix DNA-binding domain"/>
    <property type="match status" value="1"/>
</dbReference>
<dbReference type="InterPro" id="IPR000595">
    <property type="entry name" value="cNMP-bd_dom"/>
</dbReference>
<protein>
    <submittedName>
        <fullName evidence="6">CRP/FNR family transcriptional regulator</fullName>
    </submittedName>
</protein>
<dbReference type="SUPFAM" id="SSF46785">
    <property type="entry name" value="Winged helix' DNA-binding domain"/>
    <property type="match status" value="1"/>
</dbReference>
<dbReference type="PROSITE" id="PS50042">
    <property type="entry name" value="CNMP_BINDING_3"/>
    <property type="match status" value="1"/>
</dbReference>
<dbReference type="InterPro" id="IPR036388">
    <property type="entry name" value="WH-like_DNA-bd_sf"/>
</dbReference>
<name>A0A562TFB5_CHIJA</name>
<feature type="domain" description="Cyclic nucleotide-binding" evidence="4">
    <location>
        <begin position="34"/>
        <end position="137"/>
    </location>
</feature>
<dbReference type="PANTHER" id="PTHR24567:SF74">
    <property type="entry name" value="HTH-TYPE TRANSCRIPTIONAL REGULATOR ARCR"/>
    <property type="match status" value="1"/>
</dbReference>
<evidence type="ECO:0000259" key="4">
    <source>
        <dbReference type="PROSITE" id="PS50042"/>
    </source>
</evidence>
<evidence type="ECO:0000256" key="3">
    <source>
        <dbReference type="ARBA" id="ARBA00023163"/>
    </source>
</evidence>
<dbReference type="Pfam" id="PF13545">
    <property type="entry name" value="HTH_Crp_2"/>
    <property type="match status" value="1"/>
</dbReference>
<dbReference type="GO" id="GO:0003700">
    <property type="term" value="F:DNA-binding transcription factor activity"/>
    <property type="evidence" value="ECO:0007669"/>
    <property type="project" value="TreeGrafter"/>
</dbReference>
<evidence type="ECO:0000256" key="1">
    <source>
        <dbReference type="ARBA" id="ARBA00023015"/>
    </source>
</evidence>
<feature type="domain" description="HTH crp-type" evidence="5">
    <location>
        <begin position="168"/>
        <end position="240"/>
    </location>
</feature>
<organism evidence="6 7">
    <name type="scientific">Chitinophaga japonensis</name>
    <name type="common">Flexibacter japonensis</name>
    <dbReference type="NCBI Taxonomy" id="104662"/>
    <lineage>
        <taxon>Bacteria</taxon>
        <taxon>Pseudomonadati</taxon>
        <taxon>Bacteroidota</taxon>
        <taxon>Chitinophagia</taxon>
        <taxon>Chitinophagales</taxon>
        <taxon>Chitinophagaceae</taxon>
        <taxon>Chitinophaga</taxon>
    </lineage>
</organism>
<dbReference type="SUPFAM" id="SSF51206">
    <property type="entry name" value="cAMP-binding domain-like"/>
    <property type="match status" value="1"/>
</dbReference>
<dbReference type="SMART" id="SM00100">
    <property type="entry name" value="cNMP"/>
    <property type="match status" value="1"/>
</dbReference>
<dbReference type="InterPro" id="IPR050397">
    <property type="entry name" value="Env_Response_Regulators"/>
</dbReference>
<dbReference type="EMBL" id="VLLG01000002">
    <property type="protein sequence ID" value="TWI91670.1"/>
    <property type="molecule type" value="Genomic_DNA"/>
</dbReference>
<dbReference type="PANTHER" id="PTHR24567">
    <property type="entry name" value="CRP FAMILY TRANSCRIPTIONAL REGULATORY PROTEIN"/>
    <property type="match status" value="1"/>
</dbReference>
<evidence type="ECO:0000313" key="7">
    <source>
        <dbReference type="Proteomes" id="UP000316778"/>
    </source>
</evidence>